<dbReference type="GO" id="GO:0046872">
    <property type="term" value="F:metal ion binding"/>
    <property type="evidence" value="ECO:0007669"/>
    <property type="project" value="UniProtKB-KW"/>
</dbReference>
<keyword evidence="6" id="KW-0479">Metal-binding</keyword>
<comment type="catalytic activity">
    <reaction evidence="10">
        <text>L-serine = pyruvate + NH4(+)</text>
        <dbReference type="Rhea" id="RHEA:19169"/>
        <dbReference type="ChEBI" id="CHEBI:15361"/>
        <dbReference type="ChEBI" id="CHEBI:28938"/>
        <dbReference type="ChEBI" id="CHEBI:33384"/>
        <dbReference type="EC" id="4.3.1.17"/>
    </reaction>
</comment>
<evidence type="ECO:0000256" key="8">
    <source>
        <dbReference type="ARBA" id="ARBA00023014"/>
    </source>
</evidence>
<keyword evidence="8" id="KW-0411">Iron-sulfur</keyword>
<dbReference type="Gene3D" id="3.30.1330.90">
    <property type="entry name" value="D-3-phosphoglycerate dehydrogenase, domain 3"/>
    <property type="match status" value="1"/>
</dbReference>
<feature type="domain" description="Serine dehydratase beta chain" evidence="11">
    <location>
        <begin position="3"/>
        <end position="37"/>
    </location>
</feature>
<organism evidence="12 13">
    <name type="scientific">Proteus mirabilis</name>
    <dbReference type="NCBI Taxonomy" id="584"/>
    <lineage>
        <taxon>Bacteria</taxon>
        <taxon>Pseudomonadati</taxon>
        <taxon>Pseudomonadota</taxon>
        <taxon>Gammaproteobacteria</taxon>
        <taxon>Enterobacterales</taxon>
        <taxon>Morganellaceae</taxon>
        <taxon>Proteus</taxon>
    </lineage>
</organism>
<dbReference type="GO" id="GO:0003941">
    <property type="term" value="F:L-serine ammonia-lyase activity"/>
    <property type="evidence" value="ECO:0007669"/>
    <property type="project" value="UniProtKB-EC"/>
</dbReference>
<keyword evidence="5" id="KW-0004">4Fe-4S</keyword>
<dbReference type="SUPFAM" id="SSF143548">
    <property type="entry name" value="Serine metabolism enzymes domain"/>
    <property type="match status" value="1"/>
</dbReference>
<dbReference type="GO" id="GO:0051539">
    <property type="term" value="F:4 iron, 4 sulfur cluster binding"/>
    <property type="evidence" value="ECO:0007669"/>
    <property type="project" value="UniProtKB-KW"/>
</dbReference>
<evidence type="ECO:0000256" key="5">
    <source>
        <dbReference type="ARBA" id="ARBA00022485"/>
    </source>
</evidence>
<evidence type="ECO:0000256" key="3">
    <source>
        <dbReference type="ARBA" id="ARBA00012093"/>
    </source>
</evidence>
<evidence type="ECO:0000256" key="2">
    <source>
        <dbReference type="ARBA" id="ARBA00008636"/>
    </source>
</evidence>
<evidence type="ECO:0000256" key="9">
    <source>
        <dbReference type="ARBA" id="ARBA00023239"/>
    </source>
</evidence>
<dbReference type="EMBL" id="UAUE01000003">
    <property type="protein sequence ID" value="SPY94136.1"/>
    <property type="molecule type" value="Genomic_DNA"/>
</dbReference>
<evidence type="ECO:0000256" key="7">
    <source>
        <dbReference type="ARBA" id="ARBA00023004"/>
    </source>
</evidence>
<comment type="cofactor">
    <cofactor evidence="1">
        <name>[4Fe-4S] cluster</name>
        <dbReference type="ChEBI" id="CHEBI:49883"/>
    </cofactor>
</comment>
<dbReference type="InterPro" id="IPR005131">
    <property type="entry name" value="Ser_deHydtase_bsu"/>
</dbReference>
<dbReference type="PANTHER" id="PTHR30182">
    <property type="entry name" value="L-SERINE DEHYDRATASE"/>
    <property type="match status" value="1"/>
</dbReference>
<protein>
    <recommendedName>
        <fullName evidence="3">L-serine ammonia-lyase</fullName>
        <ecNumber evidence="3">4.3.1.17</ecNumber>
    </recommendedName>
</protein>
<reference evidence="12 13" key="1">
    <citation type="submission" date="2018-06" db="EMBL/GenBank/DDBJ databases">
        <authorList>
            <consortium name="Pathogen Informatics"/>
            <person name="Doyle S."/>
        </authorList>
    </citation>
    <scope>NUCLEOTIDE SEQUENCE [LARGE SCALE GENOMIC DNA]</scope>
    <source>
        <strain evidence="12 13">NCTC10975</strain>
    </source>
</reference>
<keyword evidence="4" id="KW-0312">Gluconeogenesis</keyword>
<gene>
    <name evidence="12" type="primary">sdaB_3</name>
    <name evidence="12" type="ORF">NCTC10975_00471</name>
</gene>
<evidence type="ECO:0000256" key="1">
    <source>
        <dbReference type="ARBA" id="ARBA00001966"/>
    </source>
</evidence>
<dbReference type="AlphaFoldDB" id="A0A2X2BLP3"/>
<dbReference type="Proteomes" id="UP000251485">
    <property type="component" value="Unassembled WGS sequence"/>
</dbReference>
<keyword evidence="9 12" id="KW-0456">Lyase</keyword>
<dbReference type="InterPro" id="IPR029009">
    <property type="entry name" value="ASB_dom_sf"/>
</dbReference>
<name>A0A2X2BLP3_PROMI</name>
<evidence type="ECO:0000256" key="10">
    <source>
        <dbReference type="ARBA" id="ARBA00049406"/>
    </source>
</evidence>
<sequence>MVSVFDIFKIGIGPSSSHTVGPMKAGKEFVDLLAEKKPSLLCFPRSR</sequence>
<dbReference type="EC" id="4.3.1.17" evidence="3"/>
<dbReference type="GO" id="GO:0006094">
    <property type="term" value="P:gluconeogenesis"/>
    <property type="evidence" value="ECO:0007669"/>
    <property type="project" value="UniProtKB-KW"/>
</dbReference>
<evidence type="ECO:0000313" key="12">
    <source>
        <dbReference type="EMBL" id="SPY94136.1"/>
    </source>
</evidence>
<keyword evidence="7" id="KW-0408">Iron</keyword>
<comment type="similarity">
    <text evidence="2">Belongs to the iron-sulfur dependent L-serine dehydratase family.</text>
</comment>
<evidence type="ECO:0000256" key="4">
    <source>
        <dbReference type="ARBA" id="ARBA00022432"/>
    </source>
</evidence>
<evidence type="ECO:0000256" key="6">
    <source>
        <dbReference type="ARBA" id="ARBA00022723"/>
    </source>
</evidence>
<evidence type="ECO:0000313" key="13">
    <source>
        <dbReference type="Proteomes" id="UP000251485"/>
    </source>
</evidence>
<dbReference type="PANTHER" id="PTHR30182:SF1">
    <property type="entry name" value="L-SERINE DEHYDRATASE 1"/>
    <property type="match status" value="1"/>
</dbReference>
<dbReference type="Pfam" id="PF03315">
    <property type="entry name" value="SDH_beta"/>
    <property type="match status" value="1"/>
</dbReference>
<evidence type="ECO:0000259" key="11">
    <source>
        <dbReference type="Pfam" id="PF03315"/>
    </source>
</evidence>
<accession>A0A2X2BLP3</accession>
<dbReference type="InterPro" id="IPR051318">
    <property type="entry name" value="Fe-S_L-Ser"/>
</dbReference>
<proteinExistence type="inferred from homology"/>